<evidence type="ECO:0000313" key="3">
    <source>
        <dbReference type="EMBL" id="KAJ8922028.1"/>
    </source>
</evidence>
<evidence type="ECO:0000256" key="2">
    <source>
        <dbReference type="SAM" id="SignalP"/>
    </source>
</evidence>
<feature type="region of interest" description="Disordered" evidence="1">
    <location>
        <begin position="35"/>
        <end position="111"/>
    </location>
</feature>
<feature type="compositionally biased region" description="Low complexity" evidence="1">
    <location>
        <begin position="282"/>
        <end position="300"/>
    </location>
</feature>
<name>A0AAV8W5U2_9CUCU</name>
<accession>A0AAV8W5U2</accession>
<sequence length="565" mass="63648">MKLVLVSVAALAFASSEPAGDVEIQQVEVIEVPWQEEPQQEYGPPKQEYEPPKQEYGPPKPVYGPPKPVYGPPPETTTTEAASTTTEYPTTTVVSSNSTTNSTRNNSTRARLENDPSAEKGVYYIYHPNGVLQRVLYAAKDDVRNMEYSAQLKYQDVEPIRGPIYSYDPATYVFNRIIAAFAFTGVVAQWRPVYPVPEAYQAPGTTDQEFLPPLRQTYRPRGPPLQNYGPPRQNSEAPQQNYGPPPQNYGPPQENLGPPPQNYGPPQQNYGPPLQYGPPGEPTTVLPETTTTEAPTTTETNDLEGDELVSGVDGEDGEKLTNAEKGVYYIYHPTGLLQRVVYATKDDAERMAFSAQLKYENVEPITGPIYTYDPETYVFRKLHDETLSVKQDIIRQIKINVAVPAYTSFPFGPDKGTMPTARTEGRISCVPWIRRCFRVKLYRGKGEGKGNEKQRGQLERRNSIQEGYMSGIERYKLLGHESEEITNQTKAIKFWAGAERRTKQQKVNQFKISSLGKISRVACNWKQLENCYRSLKCPLQRVRILTFITPFVTAINRCINDKTSY</sequence>
<feature type="signal peptide" evidence="2">
    <location>
        <begin position="1"/>
        <end position="16"/>
    </location>
</feature>
<reference evidence="3 4" key="1">
    <citation type="journal article" date="2023" name="Insect Mol. Biol.">
        <title>Genome sequencing provides insights into the evolution of gene families encoding plant cell wall-degrading enzymes in longhorned beetles.</title>
        <authorList>
            <person name="Shin N.R."/>
            <person name="Okamura Y."/>
            <person name="Kirsch R."/>
            <person name="Pauchet Y."/>
        </authorList>
    </citation>
    <scope>NUCLEOTIDE SEQUENCE [LARGE SCALE GENOMIC DNA]</scope>
    <source>
        <strain evidence="3">EAD_L_NR</strain>
    </source>
</reference>
<evidence type="ECO:0000256" key="1">
    <source>
        <dbReference type="SAM" id="MobiDB-lite"/>
    </source>
</evidence>
<feature type="chain" id="PRO_5043462775" evidence="2">
    <location>
        <begin position="17"/>
        <end position="565"/>
    </location>
</feature>
<proteinExistence type="predicted"/>
<dbReference type="EMBL" id="JANEYG010000008">
    <property type="protein sequence ID" value="KAJ8922028.1"/>
    <property type="molecule type" value="Genomic_DNA"/>
</dbReference>
<comment type="caution">
    <text evidence="3">The sequence shown here is derived from an EMBL/GenBank/DDBJ whole genome shotgun (WGS) entry which is preliminary data.</text>
</comment>
<feature type="compositionally biased region" description="Low complexity" evidence="1">
    <location>
        <begin position="35"/>
        <end position="46"/>
    </location>
</feature>
<keyword evidence="4" id="KW-1185">Reference proteome</keyword>
<gene>
    <name evidence="3" type="ORF">NQ315_008668</name>
</gene>
<feature type="region of interest" description="Disordered" evidence="1">
    <location>
        <begin position="203"/>
        <end position="317"/>
    </location>
</feature>
<protein>
    <submittedName>
        <fullName evidence="3">Uncharacterized protein</fullName>
    </submittedName>
</protein>
<feature type="compositionally biased region" description="Pro residues" evidence="1">
    <location>
        <begin position="58"/>
        <end position="75"/>
    </location>
</feature>
<feature type="compositionally biased region" description="Low complexity" evidence="1">
    <location>
        <begin position="76"/>
        <end position="109"/>
    </location>
</feature>
<dbReference type="Proteomes" id="UP001159042">
    <property type="component" value="Unassembled WGS sequence"/>
</dbReference>
<dbReference type="AlphaFoldDB" id="A0AAV8W5U2"/>
<organism evidence="3 4">
    <name type="scientific">Exocentrus adspersus</name>
    <dbReference type="NCBI Taxonomy" id="1586481"/>
    <lineage>
        <taxon>Eukaryota</taxon>
        <taxon>Metazoa</taxon>
        <taxon>Ecdysozoa</taxon>
        <taxon>Arthropoda</taxon>
        <taxon>Hexapoda</taxon>
        <taxon>Insecta</taxon>
        <taxon>Pterygota</taxon>
        <taxon>Neoptera</taxon>
        <taxon>Endopterygota</taxon>
        <taxon>Coleoptera</taxon>
        <taxon>Polyphaga</taxon>
        <taxon>Cucujiformia</taxon>
        <taxon>Chrysomeloidea</taxon>
        <taxon>Cerambycidae</taxon>
        <taxon>Lamiinae</taxon>
        <taxon>Acanthocinini</taxon>
        <taxon>Exocentrus</taxon>
    </lineage>
</organism>
<evidence type="ECO:0000313" key="4">
    <source>
        <dbReference type="Proteomes" id="UP001159042"/>
    </source>
</evidence>
<keyword evidence="2" id="KW-0732">Signal</keyword>
<feature type="compositionally biased region" description="Low complexity" evidence="1">
    <location>
        <begin position="264"/>
        <end position="274"/>
    </location>
</feature>